<sequence length="63" mass="7349">MKKYSSKDNPSFLQYYLPVYVPEMESPPLTVEATAFTEKNDGHDFGGYNQDVKEKESWRQETP</sequence>
<protein>
    <submittedName>
        <fullName evidence="2">Uncharacterized protein</fullName>
    </submittedName>
</protein>
<dbReference type="EnsemblPlants" id="Zm00001eb109420_T001">
    <property type="protein sequence ID" value="Zm00001eb109420_P001"/>
    <property type="gene ID" value="Zm00001eb109420"/>
</dbReference>
<evidence type="ECO:0000313" key="3">
    <source>
        <dbReference type="Proteomes" id="UP000007305"/>
    </source>
</evidence>
<dbReference type="Gramene" id="Zm00001eb109420_T001">
    <property type="protein sequence ID" value="Zm00001eb109420_P001"/>
    <property type="gene ID" value="Zm00001eb109420"/>
</dbReference>
<proteinExistence type="predicted"/>
<dbReference type="AlphaFoldDB" id="A0A804MT08"/>
<name>A0A804MT08_MAIZE</name>
<evidence type="ECO:0000256" key="1">
    <source>
        <dbReference type="SAM" id="MobiDB-lite"/>
    </source>
</evidence>
<accession>A0A804MT08</accession>
<organism evidence="2 3">
    <name type="scientific">Zea mays</name>
    <name type="common">Maize</name>
    <dbReference type="NCBI Taxonomy" id="4577"/>
    <lineage>
        <taxon>Eukaryota</taxon>
        <taxon>Viridiplantae</taxon>
        <taxon>Streptophyta</taxon>
        <taxon>Embryophyta</taxon>
        <taxon>Tracheophyta</taxon>
        <taxon>Spermatophyta</taxon>
        <taxon>Magnoliopsida</taxon>
        <taxon>Liliopsida</taxon>
        <taxon>Poales</taxon>
        <taxon>Poaceae</taxon>
        <taxon>PACMAD clade</taxon>
        <taxon>Panicoideae</taxon>
        <taxon>Andropogonodae</taxon>
        <taxon>Andropogoneae</taxon>
        <taxon>Tripsacinae</taxon>
        <taxon>Zea</taxon>
    </lineage>
</organism>
<dbReference type="InParanoid" id="A0A804MT08"/>
<reference evidence="3" key="1">
    <citation type="submission" date="2015-12" db="EMBL/GenBank/DDBJ databases">
        <title>Update maize B73 reference genome by single molecule sequencing technologies.</title>
        <authorList>
            <consortium name="Maize Genome Sequencing Project"/>
            <person name="Ware D."/>
        </authorList>
    </citation>
    <scope>NUCLEOTIDE SEQUENCE [LARGE SCALE GENOMIC DNA]</scope>
    <source>
        <strain evidence="3">cv. B73</strain>
    </source>
</reference>
<feature type="compositionally biased region" description="Basic and acidic residues" evidence="1">
    <location>
        <begin position="51"/>
        <end position="63"/>
    </location>
</feature>
<keyword evidence="3" id="KW-1185">Reference proteome</keyword>
<reference evidence="2" key="3">
    <citation type="submission" date="2021-05" db="UniProtKB">
        <authorList>
            <consortium name="EnsemblPlants"/>
        </authorList>
    </citation>
    <scope>IDENTIFICATION</scope>
    <source>
        <strain evidence="2">cv. B73</strain>
    </source>
</reference>
<reference evidence="2" key="2">
    <citation type="submission" date="2019-07" db="EMBL/GenBank/DDBJ databases">
        <authorList>
            <person name="Seetharam A."/>
            <person name="Woodhouse M."/>
            <person name="Cannon E."/>
        </authorList>
    </citation>
    <scope>NUCLEOTIDE SEQUENCE [LARGE SCALE GENOMIC DNA]</scope>
    <source>
        <strain evidence="2">cv. B73</strain>
    </source>
</reference>
<dbReference type="Proteomes" id="UP000007305">
    <property type="component" value="Chromosome 2"/>
</dbReference>
<evidence type="ECO:0000313" key="2">
    <source>
        <dbReference type="EnsemblPlants" id="Zm00001eb109420_P001"/>
    </source>
</evidence>
<feature type="region of interest" description="Disordered" evidence="1">
    <location>
        <begin position="39"/>
        <end position="63"/>
    </location>
</feature>